<organism evidence="1 2">
    <name type="scientific">Flavonifractor plautii</name>
    <name type="common">Fusobacterium plautii</name>
    <dbReference type="NCBI Taxonomy" id="292800"/>
    <lineage>
        <taxon>Bacteria</taxon>
        <taxon>Bacillati</taxon>
        <taxon>Bacillota</taxon>
        <taxon>Clostridia</taxon>
        <taxon>Eubacteriales</taxon>
        <taxon>Oscillospiraceae</taxon>
        <taxon>Flavonifractor</taxon>
    </lineage>
</organism>
<protein>
    <submittedName>
        <fullName evidence="1">Uncharacterized protein</fullName>
    </submittedName>
</protein>
<evidence type="ECO:0000313" key="1">
    <source>
        <dbReference type="EMBL" id="CUQ38026.1"/>
    </source>
</evidence>
<sequence>MFHVQTVSGPIAPDALGHSQIHEHIFVHRTPMAEKNPALRLDDPTGCRAPRRAVAGERRGGGGLYRLPSAGLLPGGLLGPQPG</sequence>
<accession>A0A174VX86</accession>
<name>A0A174VX86_FLAPL</name>
<gene>
    <name evidence="1" type="ORF">ERS852411_04327</name>
</gene>
<reference evidence="1 2" key="1">
    <citation type="submission" date="2015-09" db="EMBL/GenBank/DDBJ databases">
        <authorList>
            <consortium name="Pathogen Informatics"/>
        </authorList>
    </citation>
    <scope>NUCLEOTIDE SEQUENCE [LARGE SCALE GENOMIC DNA]</scope>
    <source>
        <strain evidence="1 2">2789STDY5608854</strain>
    </source>
</reference>
<dbReference type="Gene3D" id="3.20.20.140">
    <property type="entry name" value="Metal-dependent hydrolases"/>
    <property type="match status" value="1"/>
</dbReference>
<dbReference type="AlphaFoldDB" id="A0A174VX86"/>
<dbReference type="EMBL" id="CYZT01001003">
    <property type="protein sequence ID" value="CUQ38026.1"/>
    <property type="molecule type" value="Genomic_DNA"/>
</dbReference>
<proteinExistence type="predicted"/>
<evidence type="ECO:0000313" key="2">
    <source>
        <dbReference type="Proteomes" id="UP000095746"/>
    </source>
</evidence>
<dbReference type="Proteomes" id="UP000095746">
    <property type="component" value="Unassembled WGS sequence"/>
</dbReference>